<comment type="caution">
    <text evidence="2">The sequence shown here is derived from an EMBL/GenBank/DDBJ whole genome shotgun (WGS) entry which is preliminary data.</text>
</comment>
<evidence type="ECO:0000313" key="3">
    <source>
        <dbReference type="Proteomes" id="UP000191554"/>
    </source>
</evidence>
<sequence>MASQSDVKISVTVSPDELKAFITLFPGEENSGVSRADIVSALQGQRIVYGIREDVIDACCSNPIYNESICVAEGLPAQNGRNGSVNYHFDTTVDKTPTVLEDGRINYRELNLIQSVKQGQLLCTVVPPVMGIQGMTVKGKPIPAVNGKPAVLPRGKNVHSSEDGQSLYASTDGEVEYLDTTKVSVYTNHEIPADVDNSTGNINFVGSVIIKGNVLSGFSVEAGGNVEIYGVVEGATIRAGGNIILRRGMQGMGKGTLIAGGDIVARYIEYSNVEAQNNIQSEAVMHSNVKCGNKLELTGRKGLLVGGTCKVGKIIVAKVIGSHMATVTDLEVGTDPTVRERYKQVKEELTSGESDVKKADQAITILKKLEGMGALTPDKQEILTKSVRTKIYLSSRLEELKREMLVLDEKLQMEVSGKVRCLNTIYPGVKVTIGTCMMYVKESLQYCTLYRDGADIRVGAVDR</sequence>
<dbReference type="RefSeq" id="WP_080064001.1">
    <property type="nucleotide sequence ID" value="NZ_MZGX01000008.1"/>
</dbReference>
<dbReference type="Pfam" id="PF03961">
    <property type="entry name" value="FapA"/>
    <property type="match status" value="1"/>
</dbReference>
<reference evidence="2 3" key="1">
    <citation type="submission" date="2017-03" db="EMBL/GenBank/DDBJ databases">
        <title>Genome sequence of Clostridium hungatei DSM 14427.</title>
        <authorList>
            <person name="Poehlein A."/>
            <person name="Daniel R."/>
        </authorList>
    </citation>
    <scope>NUCLEOTIDE SEQUENCE [LARGE SCALE GENOMIC DNA]</scope>
    <source>
        <strain evidence="2 3">DSM 14427</strain>
    </source>
</reference>
<organism evidence="2 3">
    <name type="scientific">Ruminiclostridium hungatei</name>
    <name type="common">Clostridium hungatei</name>
    <dbReference type="NCBI Taxonomy" id="48256"/>
    <lineage>
        <taxon>Bacteria</taxon>
        <taxon>Bacillati</taxon>
        <taxon>Bacillota</taxon>
        <taxon>Clostridia</taxon>
        <taxon>Eubacteriales</taxon>
        <taxon>Oscillospiraceae</taxon>
        <taxon>Ruminiclostridium</taxon>
    </lineage>
</organism>
<evidence type="ECO:0000313" key="2">
    <source>
        <dbReference type="EMBL" id="OPX44562.1"/>
    </source>
</evidence>
<dbReference type="AlphaFoldDB" id="A0A1V4SKZ1"/>
<accession>A0A1V4SKZ1</accession>
<dbReference type="InterPro" id="IPR046866">
    <property type="entry name" value="FapA_N"/>
</dbReference>
<keyword evidence="3" id="KW-1185">Reference proteome</keyword>
<proteinExistence type="predicted"/>
<dbReference type="PANTHER" id="PTHR38032">
    <property type="entry name" value="POLYMERASE-RELATED"/>
    <property type="match status" value="1"/>
</dbReference>
<dbReference type="InterPro" id="IPR005646">
    <property type="entry name" value="FapA"/>
</dbReference>
<name>A0A1V4SKZ1_RUMHU</name>
<dbReference type="STRING" id="48256.CLHUN_15560"/>
<gene>
    <name evidence="2" type="ORF">CLHUN_15560</name>
</gene>
<evidence type="ECO:0000259" key="1">
    <source>
        <dbReference type="Pfam" id="PF20250"/>
    </source>
</evidence>
<dbReference type="PANTHER" id="PTHR38032:SF1">
    <property type="entry name" value="RNA-BINDING PROTEIN KHPB N-TERMINAL DOMAIN-CONTAINING PROTEIN"/>
    <property type="match status" value="1"/>
</dbReference>
<dbReference type="InterPro" id="IPR046865">
    <property type="entry name" value="FapA_b_solenoid"/>
</dbReference>
<protein>
    <recommendedName>
        <fullName evidence="1">Flagellar Assembly Protein A N-terminal region domain-containing protein</fullName>
    </recommendedName>
</protein>
<dbReference type="EMBL" id="MZGX01000008">
    <property type="protein sequence ID" value="OPX44562.1"/>
    <property type="molecule type" value="Genomic_DNA"/>
</dbReference>
<dbReference type="OrthoDB" id="9816426at2"/>
<dbReference type="Proteomes" id="UP000191554">
    <property type="component" value="Unassembled WGS sequence"/>
</dbReference>
<dbReference type="Pfam" id="PF20250">
    <property type="entry name" value="FapA_N"/>
    <property type="match status" value="1"/>
</dbReference>
<feature type="domain" description="Flagellar Assembly Protein A N-terminal region" evidence="1">
    <location>
        <begin position="9"/>
        <end position="177"/>
    </location>
</feature>